<protein>
    <submittedName>
        <fullName evidence="1">Uncharacterized protein</fullName>
    </submittedName>
</protein>
<name>A0ACC0WAC6_9STRA</name>
<gene>
    <name evidence="1" type="ORF">PsorP6_007915</name>
</gene>
<sequence length="88" mass="9768">MNPNQPRRSFCFPFLSTNRRGFSLLQDDAGPPPFDAKERPENPVSTGHEAQFGLVVTERDETTSAVRAVTCQEEADVARTVFYSSVSC</sequence>
<organism evidence="1 2">
    <name type="scientific">Peronosclerospora sorghi</name>
    <dbReference type="NCBI Taxonomy" id="230839"/>
    <lineage>
        <taxon>Eukaryota</taxon>
        <taxon>Sar</taxon>
        <taxon>Stramenopiles</taxon>
        <taxon>Oomycota</taxon>
        <taxon>Peronosporomycetes</taxon>
        <taxon>Peronosporales</taxon>
        <taxon>Peronosporaceae</taxon>
        <taxon>Peronosclerospora</taxon>
    </lineage>
</organism>
<comment type="caution">
    <text evidence="1">The sequence shown here is derived from an EMBL/GenBank/DDBJ whole genome shotgun (WGS) entry which is preliminary data.</text>
</comment>
<evidence type="ECO:0000313" key="2">
    <source>
        <dbReference type="Proteomes" id="UP001163321"/>
    </source>
</evidence>
<keyword evidence="2" id="KW-1185">Reference proteome</keyword>
<accession>A0ACC0WAC6</accession>
<reference evidence="1 2" key="1">
    <citation type="journal article" date="2022" name="bioRxiv">
        <title>The genome of the oomycete Peronosclerospora sorghi, a cosmopolitan pathogen of maize and sorghum, is inflated with dispersed pseudogenes.</title>
        <authorList>
            <person name="Fletcher K."/>
            <person name="Martin F."/>
            <person name="Isakeit T."/>
            <person name="Cavanaugh K."/>
            <person name="Magill C."/>
            <person name="Michelmore R."/>
        </authorList>
    </citation>
    <scope>NUCLEOTIDE SEQUENCE [LARGE SCALE GENOMIC DNA]</scope>
    <source>
        <strain evidence="1">P6</strain>
    </source>
</reference>
<dbReference type="EMBL" id="CM047582">
    <property type="protein sequence ID" value="KAI9915790.1"/>
    <property type="molecule type" value="Genomic_DNA"/>
</dbReference>
<evidence type="ECO:0000313" key="1">
    <source>
        <dbReference type="EMBL" id="KAI9915790.1"/>
    </source>
</evidence>
<dbReference type="Proteomes" id="UP001163321">
    <property type="component" value="Chromosome 3"/>
</dbReference>
<proteinExistence type="predicted"/>